<dbReference type="EnsemblMetazoa" id="G10176.1">
    <property type="protein sequence ID" value="G10176.1:cds"/>
    <property type="gene ID" value="G10176"/>
</dbReference>
<dbReference type="GO" id="GO:0017171">
    <property type="term" value="F:serine hydrolase activity"/>
    <property type="evidence" value="ECO:0007669"/>
    <property type="project" value="TreeGrafter"/>
</dbReference>
<proteinExistence type="predicted"/>
<dbReference type="PANTHER" id="PTHR20908:SF4">
    <property type="entry name" value="SI:DKEY-5I3.5"/>
    <property type="match status" value="1"/>
</dbReference>
<reference evidence="1" key="1">
    <citation type="submission" date="2022-08" db="UniProtKB">
        <authorList>
            <consortium name="EnsemblMetazoa"/>
        </authorList>
    </citation>
    <scope>IDENTIFICATION</scope>
    <source>
        <strain evidence="1">05x7-T-G4-1.051#20</strain>
    </source>
</reference>
<name>A0A8W8HLY3_MAGGI</name>
<protein>
    <recommendedName>
        <fullName evidence="3">Transmembrane protein 53</fullName>
    </recommendedName>
</protein>
<keyword evidence="2" id="KW-1185">Reference proteome</keyword>
<dbReference type="InterPro" id="IPR029058">
    <property type="entry name" value="AB_hydrolase_fold"/>
</dbReference>
<evidence type="ECO:0000313" key="2">
    <source>
        <dbReference type="Proteomes" id="UP000005408"/>
    </source>
</evidence>
<evidence type="ECO:0000313" key="1">
    <source>
        <dbReference type="EnsemblMetazoa" id="G10176.1:cds"/>
    </source>
</evidence>
<evidence type="ECO:0008006" key="3">
    <source>
        <dbReference type="Google" id="ProtNLM"/>
    </source>
</evidence>
<sequence length="275" mass="31726">QFRYSEVIESTMKNTDFSLIKRPDVSSNNGAKLVLLYGWLNASQRAVQRFVNLYHESGYDVLYIPGRVIQFAWPPLSMKLARQVLATVSELGHYEHLLCHAISIGAYNHTSCMILLQENPTMFQSFRSRLRGVIFDSLTLGSTKRMISGVRHGLTQNPLVQSLIPRLLSVYLCVTYKYTLNFFEKGVQLFQDSPLQVPTLFVYSRDDPMCDADLVDAIIKNWRENLKMTVSFICWTKSKHAMHLKTNTEDYKKAFSDFMDCVARHWEDTICKSKL</sequence>
<dbReference type="InterPro" id="IPR008547">
    <property type="entry name" value="DUF829_TMEM53"/>
</dbReference>
<dbReference type="SUPFAM" id="SSF53474">
    <property type="entry name" value="alpha/beta-Hydrolases"/>
    <property type="match status" value="1"/>
</dbReference>
<dbReference type="Proteomes" id="UP000005408">
    <property type="component" value="Unassembled WGS sequence"/>
</dbReference>
<dbReference type="Pfam" id="PF05705">
    <property type="entry name" value="DUF829"/>
    <property type="match status" value="1"/>
</dbReference>
<dbReference type="PANTHER" id="PTHR20908">
    <property type="entry name" value="LD15586P"/>
    <property type="match status" value="1"/>
</dbReference>
<dbReference type="Gene3D" id="3.40.50.1820">
    <property type="entry name" value="alpha/beta hydrolase"/>
    <property type="match status" value="1"/>
</dbReference>
<accession>A0A8W8HLY3</accession>
<dbReference type="AlphaFoldDB" id="A0A8W8HLY3"/>
<organism evidence="1 2">
    <name type="scientific">Magallana gigas</name>
    <name type="common">Pacific oyster</name>
    <name type="synonym">Crassostrea gigas</name>
    <dbReference type="NCBI Taxonomy" id="29159"/>
    <lineage>
        <taxon>Eukaryota</taxon>
        <taxon>Metazoa</taxon>
        <taxon>Spiralia</taxon>
        <taxon>Lophotrochozoa</taxon>
        <taxon>Mollusca</taxon>
        <taxon>Bivalvia</taxon>
        <taxon>Autobranchia</taxon>
        <taxon>Pteriomorphia</taxon>
        <taxon>Ostreida</taxon>
        <taxon>Ostreoidea</taxon>
        <taxon>Ostreidae</taxon>
        <taxon>Magallana</taxon>
    </lineage>
</organism>